<keyword evidence="4" id="KW-0560">Oxidoreductase</keyword>
<feature type="compositionally biased region" description="Low complexity" evidence="9">
    <location>
        <begin position="321"/>
        <end position="334"/>
    </location>
</feature>
<dbReference type="PANTHER" id="PTHR23152">
    <property type="entry name" value="2-OXOGLUTARATE DEHYDROGENASE"/>
    <property type="match status" value="1"/>
</dbReference>
<feature type="region of interest" description="Disordered" evidence="9">
    <location>
        <begin position="24"/>
        <end position="48"/>
    </location>
</feature>
<sequence>MRCTRSSRVSFLCRPKRRSLPLERGSIFPDPLSSSSSSPPLSSSLLSKTSPVHIQDTRCMVTSRSRAAYSRDTMASATAASIPRLGCLRHSQKTLGFNRGLGVSVINRKDFSIGALTSSSSSSSPWKKGLREGSSLLAAALRQPTGQHRGEFPLGFVLLQDLSKRLSTSSSSLPLVYLHGNTSHKLPYVFESSYMSFHTTSKPTSLLFTAPSLSSSSPVLCFSSLPSFSSSTSNTMLSFVDQRRHKSDSGPVGTAKTPSPSSSFTTEPFLSATSGGYIEQMYDIWRQDPKAVHASWAAYFQNITQGLPPEKAFCLPPSTPPATSSSSSHLHSLPSGGGMTVPPSSSCQKGSLASSQSGQHRVLPFIPSAPGSLPAGASFVAPEALPVSPQQSVHDTSRIIQMIRGYQMRGHELARINPLALPKQAPFVSVSRAANASGNLDYETYGFTKSDLDKVFDCRVEGMTGFLSPEFPPRPLRQIVQRLEEAYCSSIGIEYMHIGDRNVCNFIRQWIETPRKFTFSDEMKKKILARTARAQLFENFCGQKFSTSKRFGLDGCETMIVCMKAITKKAAREGVNSVVVGMPHRGRLNVLVNVLHKPMQQLLSEFLGNTSYSADEWGNSGDVKYHLGVEFDHFDADAQRYIHMGILANPSHLEAVNPLVIGQARAQQYYSEDIDRNKVLPIILHGDASLAGQGVVYETLQMSQLPHYHVGGTIHIVVNNQVGFTTNPVDSGSGRYCTDIAKALDCPVFHVNADEPEDVTFVAELALEYRQRFKSDVFIDLVGYRRLGHNELDMPKFTQPLMYTLIAKKKPVFDLYSQKLKDEGVVTDDDLNKLKLNILDFYNTEYEKCKHFLPSQQYEYSPQWKHLVRPDVPAAPQLTGVPLDRLRELGMKIFTLPSDFTVHPTVGKIFKERLLAVQAAPDENLIDFGTAENLCYATLLSDGFHVRIAGQDVQRGTFSHRHAVLHDQTSFENYCIFDALKSHGFPHSVTLVNSLLSEYAAMGYELGYSLEHPDSLCIWEAQFGDFANGAQIIIDQFIASGEVKWNKQTGIVVMLPHGYDGQGPEHSSGRIERILQLCDDREDVIHQENWELEKSSVIQQHNLQVTQTFQNNAISSSSHSSLLSLSICIYVCVYLSVLEWLGSPGSLTKTLESCLEKNVSRV</sequence>
<evidence type="ECO:0000313" key="12">
    <source>
        <dbReference type="Proteomes" id="UP000221165"/>
    </source>
</evidence>
<dbReference type="EC" id="1.2.4.2" evidence="3"/>
<evidence type="ECO:0000256" key="6">
    <source>
        <dbReference type="ARBA" id="ARBA00037426"/>
    </source>
</evidence>
<dbReference type="GO" id="GO:0045252">
    <property type="term" value="C:oxoglutarate dehydrogenase complex"/>
    <property type="evidence" value="ECO:0007669"/>
    <property type="project" value="TreeGrafter"/>
</dbReference>
<dbReference type="SMART" id="SM00861">
    <property type="entry name" value="Transket_pyr"/>
    <property type="match status" value="1"/>
</dbReference>
<comment type="function">
    <text evidence="6">The 2-oxoglutarate dehydrogenase complex catalyzes the overall conversion of 2-oxoglutarate to succinyl-CoA and CO(2). It contains multiple copies of three enzymatic components: 2-oxoglutarate dehydrogenase (E1), dihydrolipoamide succinyltransferase (E2) and lipoamide dehydrogenase (E3).</text>
</comment>
<dbReference type="EMBL" id="MIGC01006591">
    <property type="protein sequence ID" value="PHJ16133.1"/>
    <property type="molecule type" value="Genomic_DNA"/>
</dbReference>
<evidence type="ECO:0000256" key="2">
    <source>
        <dbReference type="ARBA" id="ARBA00006936"/>
    </source>
</evidence>
<dbReference type="InterPro" id="IPR005475">
    <property type="entry name" value="Transketolase-like_Pyr-bd"/>
</dbReference>
<dbReference type="Gene3D" id="3.40.50.970">
    <property type="match status" value="1"/>
</dbReference>
<proteinExistence type="inferred from homology"/>
<dbReference type="PANTHER" id="PTHR23152:SF4">
    <property type="entry name" value="2-OXOADIPATE DEHYDROGENASE COMPLEX COMPONENT E1"/>
    <property type="match status" value="1"/>
</dbReference>
<dbReference type="CDD" id="cd02016">
    <property type="entry name" value="TPP_E1_OGDC_like"/>
    <property type="match status" value="1"/>
</dbReference>
<dbReference type="InterPro" id="IPR001017">
    <property type="entry name" value="DH_E1"/>
</dbReference>
<dbReference type="Gene3D" id="3.40.50.12470">
    <property type="match status" value="1"/>
</dbReference>
<dbReference type="NCBIfam" id="TIGR00239">
    <property type="entry name" value="2oxo_dh_E1"/>
    <property type="match status" value="1"/>
</dbReference>
<accession>A0A2C6KIB5</accession>
<dbReference type="InterPro" id="IPR029061">
    <property type="entry name" value="THDP-binding"/>
</dbReference>
<evidence type="ECO:0000256" key="1">
    <source>
        <dbReference type="ARBA" id="ARBA00001964"/>
    </source>
</evidence>
<keyword evidence="12" id="KW-1185">Reference proteome</keyword>
<organism evidence="11 12">
    <name type="scientific">Cystoisospora suis</name>
    <dbReference type="NCBI Taxonomy" id="483139"/>
    <lineage>
        <taxon>Eukaryota</taxon>
        <taxon>Sar</taxon>
        <taxon>Alveolata</taxon>
        <taxon>Apicomplexa</taxon>
        <taxon>Conoidasida</taxon>
        <taxon>Coccidia</taxon>
        <taxon>Eucoccidiorida</taxon>
        <taxon>Eimeriorina</taxon>
        <taxon>Sarcocystidae</taxon>
        <taxon>Cystoisospora</taxon>
    </lineage>
</organism>
<dbReference type="GO" id="GO:0004591">
    <property type="term" value="F:oxoglutarate dehydrogenase (succinyl-transferring) activity"/>
    <property type="evidence" value="ECO:0007669"/>
    <property type="project" value="UniProtKB-EC"/>
</dbReference>
<comment type="similarity">
    <text evidence="2">Belongs to the alpha-ketoglutarate dehydrogenase family.</text>
</comment>
<dbReference type="InterPro" id="IPR042179">
    <property type="entry name" value="KGD_C_sf"/>
</dbReference>
<dbReference type="SUPFAM" id="SSF52518">
    <property type="entry name" value="Thiamin diphosphate-binding fold (THDP-binding)"/>
    <property type="match status" value="2"/>
</dbReference>
<dbReference type="GeneID" id="94433373"/>
<dbReference type="Pfam" id="PF02779">
    <property type="entry name" value="Transket_pyr"/>
    <property type="match status" value="1"/>
</dbReference>
<evidence type="ECO:0000256" key="5">
    <source>
        <dbReference type="ARBA" id="ARBA00023052"/>
    </source>
</evidence>
<evidence type="ECO:0000256" key="7">
    <source>
        <dbReference type="ARBA" id="ARBA00040267"/>
    </source>
</evidence>
<feature type="region of interest" description="Disordered" evidence="9">
    <location>
        <begin position="242"/>
        <end position="266"/>
    </location>
</feature>
<dbReference type="Proteomes" id="UP000221165">
    <property type="component" value="Unassembled WGS sequence"/>
</dbReference>
<dbReference type="OrthoDB" id="413077at2759"/>
<dbReference type="GO" id="GO:0005739">
    <property type="term" value="C:mitochondrion"/>
    <property type="evidence" value="ECO:0007669"/>
    <property type="project" value="TreeGrafter"/>
</dbReference>
<evidence type="ECO:0000313" key="11">
    <source>
        <dbReference type="EMBL" id="PHJ16133.1"/>
    </source>
</evidence>
<evidence type="ECO:0000256" key="3">
    <source>
        <dbReference type="ARBA" id="ARBA00012280"/>
    </source>
</evidence>
<dbReference type="GO" id="GO:0030976">
    <property type="term" value="F:thiamine pyrophosphate binding"/>
    <property type="evidence" value="ECO:0007669"/>
    <property type="project" value="InterPro"/>
</dbReference>
<protein>
    <recommendedName>
        <fullName evidence="7">2-oxoglutarate dehydrogenase, mitochondrial</fullName>
        <ecNumber evidence="3">1.2.4.2</ecNumber>
    </recommendedName>
    <alternativeName>
        <fullName evidence="8">2-oxoglutarate dehydrogenase complex component E1</fullName>
    </alternativeName>
</protein>
<feature type="domain" description="Transketolase-like pyrimidine-binding" evidence="10">
    <location>
        <begin position="926"/>
        <end position="1131"/>
    </location>
</feature>
<feature type="compositionally biased region" description="Low complexity" evidence="9">
    <location>
        <begin position="31"/>
        <end position="47"/>
    </location>
</feature>
<evidence type="ECO:0000256" key="9">
    <source>
        <dbReference type="SAM" id="MobiDB-lite"/>
    </source>
</evidence>
<gene>
    <name evidence="11" type="ORF">CSUI_010055</name>
</gene>
<dbReference type="NCBIfam" id="NF006914">
    <property type="entry name" value="PRK09404.1"/>
    <property type="match status" value="1"/>
</dbReference>
<dbReference type="RefSeq" id="XP_067917863.1">
    <property type="nucleotide sequence ID" value="XM_068070162.1"/>
</dbReference>
<dbReference type="Gene3D" id="3.40.50.11610">
    <property type="entry name" value="Multifunctional 2-oxoglutarate metabolism enzyme, C-terminal domain"/>
    <property type="match status" value="1"/>
</dbReference>
<reference evidence="11 12" key="1">
    <citation type="journal article" date="2017" name="Int. J. Parasitol.">
        <title>The genome of the protozoan parasite Cystoisospora suis and a reverse vaccinology approach to identify vaccine candidates.</title>
        <authorList>
            <person name="Palmieri N."/>
            <person name="Shrestha A."/>
            <person name="Ruttkowski B."/>
            <person name="Beck T."/>
            <person name="Vogl C."/>
            <person name="Tomley F."/>
            <person name="Blake D.P."/>
            <person name="Joachim A."/>
        </authorList>
    </citation>
    <scope>NUCLEOTIDE SEQUENCE [LARGE SCALE GENOMIC DNA]</scope>
    <source>
        <strain evidence="11 12">Wien I</strain>
    </source>
</reference>
<dbReference type="VEuPathDB" id="ToxoDB:CSUI_010055"/>
<comment type="caution">
    <text evidence="11">The sequence shown here is derived from an EMBL/GenBank/DDBJ whole genome shotgun (WGS) entry which is preliminary data.</text>
</comment>
<feature type="region of interest" description="Disordered" evidence="9">
    <location>
        <begin position="317"/>
        <end position="353"/>
    </location>
</feature>
<dbReference type="AlphaFoldDB" id="A0A2C6KIB5"/>
<dbReference type="InterPro" id="IPR011603">
    <property type="entry name" value="2oxoglutarate_DH_E1"/>
</dbReference>
<keyword evidence="5" id="KW-0786">Thiamine pyrophosphate</keyword>
<evidence type="ECO:0000256" key="8">
    <source>
        <dbReference type="ARBA" id="ARBA00042984"/>
    </source>
</evidence>
<evidence type="ECO:0000256" key="4">
    <source>
        <dbReference type="ARBA" id="ARBA00023002"/>
    </source>
</evidence>
<comment type="cofactor">
    <cofactor evidence="1">
        <name>thiamine diphosphate</name>
        <dbReference type="ChEBI" id="CHEBI:58937"/>
    </cofactor>
</comment>
<dbReference type="GO" id="GO:0006099">
    <property type="term" value="P:tricarboxylic acid cycle"/>
    <property type="evidence" value="ECO:0007669"/>
    <property type="project" value="TreeGrafter"/>
</dbReference>
<feature type="compositionally biased region" description="Polar residues" evidence="9">
    <location>
        <begin position="342"/>
        <end position="353"/>
    </location>
</feature>
<evidence type="ECO:0000259" key="10">
    <source>
        <dbReference type="SMART" id="SM00861"/>
    </source>
</evidence>
<dbReference type="Pfam" id="PF00676">
    <property type="entry name" value="E1_dh"/>
    <property type="match status" value="1"/>
</dbReference>
<name>A0A2C6KIB5_9APIC</name>
<dbReference type="Pfam" id="PF16078">
    <property type="entry name" value="2-oxogl_dehyd_N"/>
    <property type="match status" value="1"/>
</dbReference>
<dbReference type="Gene3D" id="1.10.287.1150">
    <property type="entry name" value="TPP helical domain"/>
    <property type="match status" value="1"/>
</dbReference>
<dbReference type="InterPro" id="IPR032106">
    <property type="entry name" value="2-oxogl_dehyd_N"/>
</dbReference>
<feature type="compositionally biased region" description="Low complexity" evidence="9">
    <location>
        <begin position="257"/>
        <end position="266"/>
    </location>
</feature>